<evidence type="ECO:0000313" key="1">
    <source>
        <dbReference type="EMBL" id="KAH6923990.1"/>
    </source>
</evidence>
<reference evidence="1" key="1">
    <citation type="submission" date="2020-05" db="EMBL/GenBank/DDBJ databases">
        <title>Large-scale comparative analyses of tick genomes elucidate their genetic diversity and vector capacities.</title>
        <authorList>
            <person name="Jia N."/>
            <person name="Wang J."/>
            <person name="Shi W."/>
            <person name="Du L."/>
            <person name="Sun Y."/>
            <person name="Zhan W."/>
            <person name="Jiang J."/>
            <person name="Wang Q."/>
            <person name="Zhang B."/>
            <person name="Ji P."/>
            <person name="Sakyi L.B."/>
            <person name="Cui X."/>
            <person name="Yuan T."/>
            <person name="Jiang B."/>
            <person name="Yang W."/>
            <person name="Lam T.T.-Y."/>
            <person name="Chang Q."/>
            <person name="Ding S."/>
            <person name="Wang X."/>
            <person name="Zhu J."/>
            <person name="Ruan X."/>
            <person name="Zhao L."/>
            <person name="Wei J."/>
            <person name="Que T."/>
            <person name="Du C."/>
            <person name="Cheng J."/>
            <person name="Dai P."/>
            <person name="Han X."/>
            <person name="Huang E."/>
            <person name="Gao Y."/>
            <person name="Liu J."/>
            <person name="Shao H."/>
            <person name="Ye R."/>
            <person name="Li L."/>
            <person name="Wei W."/>
            <person name="Wang X."/>
            <person name="Wang C."/>
            <person name="Yang T."/>
            <person name="Huo Q."/>
            <person name="Li W."/>
            <person name="Guo W."/>
            <person name="Chen H."/>
            <person name="Zhou L."/>
            <person name="Ni X."/>
            <person name="Tian J."/>
            <person name="Zhou Y."/>
            <person name="Sheng Y."/>
            <person name="Liu T."/>
            <person name="Pan Y."/>
            <person name="Xia L."/>
            <person name="Li J."/>
            <person name="Zhao F."/>
            <person name="Cao W."/>
        </authorList>
    </citation>
    <scope>NUCLEOTIDE SEQUENCE</scope>
    <source>
        <strain evidence="1">Hyas-2018</strain>
    </source>
</reference>
<comment type="caution">
    <text evidence="1">The sequence shown here is derived from an EMBL/GenBank/DDBJ whole genome shotgun (WGS) entry which is preliminary data.</text>
</comment>
<sequence>MDLVSEFGDPRVLLLAEDHIVLKLETPWPPDQVLPEGLSLVDDAGVFLVVNQKSLICAFERGSLQGTRISKALFCGCESFHSWDRYANAASALLREAEEICILHNKDKVYKLIRLFPCVKVLALPHDGCVHQLELDEPCRDRSAPLVKKSELRELVGNASHMGEGGLAITPDTTLALIRACPHVRRIDSHWVLACLMSPLGSMTSTQRRMSESFTHLWLPCLDGGSSGGPDKEDELDATLIAKRFSSVTNLNVGVESPEAFAKVSAFCNLRSLLVEIRPDRAIANLNPQLCGVLAASPGLVELTLGRFAGLSLFAITRLCPRLKKLKLERCLVADCDIPAGAFSHLEYVDIDVDIITSAFMEFMRATRDTLRVARFGSDGLCLAFLQLSVLNPVFQPFPHLEHLTLNTNLSLKCLRVTPTQVNDMIKALPVLCHLETNSYDLRLLIENYWVPRGRVSLSWVGCVYCAVSNPGHAWCEKMLAFIKDHRASMV</sequence>
<protein>
    <submittedName>
        <fullName evidence="1">Uncharacterized protein</fullName>
    </submittedName>
</protein>
<evidence type="ECO:0000313" key="2">
    <source>
        <dbReference type="Proteomes" id="UP000821845"/>
    </source>
</evidence>
<gene>
    <name evidence="1" type="ORF">HPB50_010217</name>
</gene>
<proteinExistence type="predicted"/>
<name>A0ACB7RP72_HYAAI</name>
<keyword evidence="2" id="KW-1185">Reference proteome</keyword>
<organism evidence="1 2">
    <name type="scientific">Hyalomma asiaticum</name>
    <name type="common">Tick</name>
    <dbReference type="NCBI Taxonomy" id="266040"/>
    <lineage>
        <taxon>Eukaryota</taxon>
        <taxon>Metazoa</taxon>
        <taxon>Ecdysozoa</taxon>
        <taxon>Arthropoda</taxon>
        <taxon>Chelicerata</taxon>
        <taxon>Arachnida</taxon>
        <taxon>Acari</taxon>
        <taxon>Parasitiformes</taxon>
        <taxon>Ixodida</taxon>
        <taxon>Ixodoidea</taxon>
        <taxon>Ixodidae</taxon>
        <taxon>Hyalomminae</taxon>
        <taxon>Hyalomma</taxon>
    </lineage>
</organism>
<accession>A0ACB7RP72</accession>
<dbReference type="EMBL" id="CM023488">
    <property type="protein sequence ID" value="KAH6923990.1"/>
    <property type="molecule type" value="Genomic_DNA"/>
</dbReference>
<dbReference type="Proteomes" id="UP000821845">
    <property type="component" value="Chromosome 8"/>
</dbReference>